<dbReference type="EC" id="3.1.26.4" evidence="6"/>
<dbReference type="NCBIfam" id="NF000595">
    <property type="entry name" value="PRK00015.1-3"/>
    <property type="match status" value="1"/>
</dbReference>
<dbReference type="EMBL" id="CAEZTU010000036">
    <property type="protein sequence ID" value="CAB4579603.1"/>
    <property type="molecule type" value="Genomic_DNA"/>
</dbReference>
<dbReference type="GO" id="GO:0032299">
    <property type="term" value="C:ribonuclease H2 complex"/>
    <property type="evidence" value="ECO:0007669"/>
    <property type="project" value="TreeGrafter"/>
</dbReference>
<evidence type="ECO:0000256" key="1">
    <source>
        <dbReference type="ARBA" id="ARBA00000077"/>
    </source>
</evidence>
<dbReference type="PANTHER" id="PTHR10954">
    <property type="entry name" value="RIBONUCLEASE H2 SUBUNIT A"/>
    <property type="match status" value="1"/>
</dbReference>
<gene>
    <name evidence="15" type="ORF">UFOPK1740_00815</name>
</gene>
<proteinExistence type="inferred from homology"/>
<keyword evidence="8" id="KW-0963">Cytoplasm</keyword>
<evidence type="ECO:0000256" key="3">
    <source>
        <dbReference type="ARBA" id="ARBA00001946"/>
    </source>
</evidence>
<organism evidence="15">
    <name type="scientific">freshwater metagenome</name>
    <dbReference type="NCBI Taxonomy" id="449393"/>
    <lineage>
        <taxon>unclassified sequences</taxon>
        <taxon>metagenomes</taxon>
        <taxon>ecological metagenomes</taxon>
    </lineage>
</organism>
<comment type="subcellular location">
    <subcellularLocation>
        <location evidence="4">Cytoplasm</location>
    </subcellularLocation>
</comment>
<dbReference type="GO" id="GO:0006298">
    <property type="term" value="P:mismatch repair"/>
    <property type="evidence" value="ECO:0007669"/>
    <property type="project" value="TreeGrafter"/>
</dbReference>
<feature type="domain" description="RNase H type-2" evidence="14">
    <location>
        <begin position="30"/>
        <end position="235"/>
    </location>
</feature>
<dbReference type="GO" id="GO:0004523">
    <property type="term" value="F:RNA-DNA hybrid ribonuclease activity"/>
    <property type="evidence" value="ECO:0007669"/>
    <property type="project" value="UniProtKB-EC"/>
</dbReference>
<dbReference type="Pfam" id="PF01351">
    <property type="entry name" value="RNase_HII"/>
    <property type="match status" value="1"/>
</dbReference>
<dbReference type="HAMAP" id="MF_00052_B">
    <property type="entry name" value="RNase_HII_B"/>
    <property type="match status" value="1"/>
</dbReference>
<comment type="cofactor">
    <cofactor evidence="3">
        <name>Mg(2+)</name>
        <dbReference type="ChEBI" id="CHEBI:18420"/>
    </cofactor>
</comment>
<name>A0A6J6EXY4_9ZZZZ</name>
<evidence type="ECO:0000256" key="9">
    <source>
        <dbReference type="ARBA" id="ARBA00022722"/>
    </source>
</evidence>
<dbReference type="CDD" id="cd07182">
    <property type="entry name" value="RNase_HII_bacteria_HII_like"/>
    <property type="match status" value="1"/>
</dbReference>
<keyword evidence="9" id="KW-0540">Nuclease</keyword>
<evidence type="ECO:0000259" key="14">
    <source>
        <dbReference type="PROSITE" id="PS51975"/>
    </source>
</evidence>
<dbReference type="InterPro" id="IPR012337">
    <property type="entry name" value="RNaseH-like_sf"/>
</dbReference>
<sequence>MRLKQFLMPRAKKNRPTLDFENNLFSRGAKLIAGMDEVGRGCLAGPVSVGVAVISVDCVNPPENLADSKLLTHEQREELLPLVKTWVKDFAVGHASNDEIDEIGLTRALRRAGRRALVQLEAKPDHLILDGKHNWLMPEKETQNMFEKEFDDGPLSADLKIITQVKADLTCASVAAASIVAKTTRDQMMAELSKEFPNYFWAENKGYAAPEHLEAIKSFGATKYHRVSWKTFQHD</sequence>
<evidence type="ECO:0000256" key="13">
    <source>
        <dbReference type="ARBA" id="ARBA00023211"/>
    </source>
</evidence>
<evidence type="ECO:0000256" key="6">
    <source>
        <dbReference type="ARBA" id="ARBA00012180"/>
    </source>
</evidence>
<evidence type="ECO:0000256" key="10">
    <source>
        <dbReference type="ARBA" id="ARBA00022723"/>
    </source>
</evidence>
<dbReference type="InterPro" id="IPR022898">
    <property type="entry name" value="RNase_HII"/>
</dbReference>
<keyword evidence="11" id="KW-0255">Endonuclease</keyword>
<reference evidence="15" key="1">
    <citation type="submission" date="2020-05" db="EMBL/GenBank/DDBJ databases">
        <authorList>
            <person name="Chiriac C."/>
            <person name="Salcher M."/>
            <person name="Ghai R."/>
            <person name="Kavagutti S V."/>
        </authorList>
    </citation>
    <scope>NUCLEOTIDE SEQUENCE</scope>
</reference>
<dbReference type="InterPro" id="IPR036397">
    <property type="entry name" value="RNaseH_sf"/>
</dbReference>
<dbReference type="InterPro" id="IPR001352">
    <property type="entry name" value="RNase_HII/HIII"/>
</dbReference>
<keyword evidence="12" id="KW-0378">Hydrolase</keyword>
<evidence type="ECO:0000256" key="8">
    <source>
        <dbReference type="ARBA" id="ARBA00022490"/>
    </source>
</evidence>
<protein>
    <recommendedName>
        <fullName evidence="7">Ribonuclease HII</fullName>
        <ecNumber evidence="6">3.1.26.4</ecNumber>
    </recommendedName>
</protein>
<dbReference type="PROSITE" id="PS51975">
    <property type="entry name" value="RNASE_H_2"/>
    <property type="match status" value="1"/>
</dbReference>
<accession>A0A6J6EXY4</accession>
<evidence type="ECO:0000313" key="15">
    <source>
        <dbReference type="EMBL" id="CAB4579603.1"/>
    </source>
</evidence>
<dbReference type="InterPro" id="IPR024567">
    <property type="entry name" value="RNase_HII/HIII_dom"/>
</dbReference>
<dbReference type="SUPFAM" id="SSF53098">
    <property type="entry name" value="Ribonuclease H-like"/>
    <property type="match status" value="1"/>
</dbReference>
<comment type="similarity">
    <text evidence="5">Belongs to the RNase HII family.</text>
</comment>
<evidence type="ECO:0000256" key="5">
    <source>
        <dbReference type="ARBA" id="ARBA00007383"/>
    </source>
</evidence>
<comment type="catalytic activity">
    <reaction evidence="1">
        <text>Endonucleolytic cleavage to 5'-phosphomonoester.</text>
        <dbReference type="EC" id="3.1.26.4"/>
    </reaction>
</comment>
<dbReference type="Gene3D" id="3.30.420.10">
    <property type="entry name" value="Ribonuclease H-like superfamily/Ribonuclease H"/>
    <property type="match status" value="1"/>
</dbReference>
<dbReference type="AlphaFoldDB" id="A0A6J6EXY4"/>
<keyword evidence="13" id="KW-0464">Manganese</keyword>
<evidence type="ECO:0000256" key="11">
    <source>
        <dbReference type="ARBA" id="ARBA00022759"/>
    </source>
</evidence>
<dbReference type="GO" id="GO:0043137">
    <property type="term" value="P:DNA replication, removal of RNA primer"/>
    <property type="evidence" value="ECO:0007669"/>
    <property type="project" value="TreeGrafter"/>
</dbReference>
<evidence type="ECO:0000256" key="4">
    <source>
        <dbReference type="ARBA" id="ARBA00004496"/>
    </source>
</evidence>
<dbReference type="GO" id="GO:0003723">
    <property type="term" value="F:RNA binding"/>
    <property type="evidence" value="ECO:0007669"/>
    <property type="project" value="InterPro"/>
</dbReference>
<dbReference type="PANTHER" id="PTHR10954:SF18">
    <property type="entry name" value="RIBONUCLEASE HII"/>
    <property type="match status" value="1"/>
</dbReference>
<evidence type="ECO:0000256" key="12">
    <source>
        <dbReference type="ARBA" id="ARBA00022801"/>
    </source>
</evidence>
<dbReference type="GO" id="GO:0046872">
    <property type="term" value="F:metal ion binding"/>
    <property type="evidence" value="ECO:0007669"/>
    <property type="project" value="UniProtKB-KW"/>
</dbReference>
<keyword evidence="10" id="KW-0479">Metal-binding</keyword>
<evidence type="ECO:0000256" key="7">
    <source>
        <dbReference type="ARBA" id="ARBA00019179"/>
    </source>
</evidence>
<dbReference type="GO" id="GO:0005737">
    <property type="term" value="C:cytoplasm"/>
    <property type="evidence" value="ECO:0007669"/>
    <property type="project" value="UniProtKB-SubCell"/>
</dbReference>
<comment type="cofactor">
    <cofactor evidence="2">
        <name>Mn(2+)</name>
        <dbReference type="ChEBI" id="CHEBI:29035"/>
    </cofactor>
</comment>
<evidence type="ECO:0000256" key="2">
    <source>
        <dbReference type="ARBA" id="ARBA00001936"/>
    </source>
</evidence>